<feature type="domain" description="Putative restriction endonuclease" evidence="2">
    <location>
        <begin position="29"/>
        <end position="199"/>
    </location>
</feature>
<keyword evidence="4" id="KW-1185">Reference proteome</keyword>
<dbReference type="EMBL" id="MLAW01000036">
    <property type="protein sequence ID" value="OJJ24156.1"/>
    <property type="molecule type" value="Genomic_DNA"/>
</dbReference>
<protein>
    <recommendedName>
        <fullName evidence="2">Putative restriction endonuclease domain-containing protein</fullName>
    </recommendedName>
</protein>
<accession>A0A1L9QNE1</accession>
<dbReference type="PANTHER" id="PTHR35400">
    <property type="entry name" value="SLR1083 PROTEIN"/>
    <property type="match status" value="1"/>
</dbReference>
<dbReference type="Proteomes" id="UP000183940">
    <property type="component" value="Unassembled WGS sequence"/>
</dbReference>
<evidence type="ECO:0000256" key="1">
    <source>
        <dbReference type="SAM" id="MobiDB-lite"/>
    </source>
</evidence>
<dbReference type="InterPro" id="IPR011335">
    <property type="entry name" value="Restrct_endonuc-II-like"/>
</dbReference>
<dbReference type="AlphaFoldDB" id="A0A1L9QNE1"/>
<proteinExistence type="predicted"/>
<dbReference type="InterPro" id="IPR008538">
    <property type="entry name" value="Uma2"/>
</dbReference>
<dbReference type="Pfam" id="PF05685">
    <property type="entry name" value="Uma2"/>
    <property type="match status" value="1"/>
</dbReference>
<dbReference type="Gene3D" id="3.90.1570.10">
    <property type="entry name" value="tt1808, chain A"/>
    <property type="match status" value="1"/>
</dbReference>
<feature type="region of interest" description="Disordered" evidence="1">
    <location>
        <begin position="1"/>
        <end position="20"/>
    </location>
</feature>
<name>A0A1L9QNE1_9CYAN</name>
<dbReference type="SUPFAM" id="SSF52980">
    <property type="entry name" value="Restriction endonuclease-like"/>
    <property type="match status" value="1"/>
</dbReference>
<dbReference type="PANTHER" id="PTHR35400:SF3">
    <property type="entry name" value="SLL1072 PROTEIN"/>
    <property type="match status" value="1"/>
</dbReference>
<gene>
    <name evidence="3" type="ORF">BI308_17965</name>
</gene>
<organism evidence="3 4">
    <name type="scientific">Roseofilum reptotaenium AO1-A</name>
    <dbReference type="NCBI Taxonomy" id="1925591"/>
    <lineage>
        <taxon>Bacteria</taxon>
        <taxon>Bacillati</taxon>
        <taxon>Cyanobacteriota</taxon>
        <taxon>Cyanophyceae</taxon>
        <taxon>Desertifilales</taxon>
        <taxon>Desertifilaceae</taxon>
        <taxon>Roseofilum</taxon>
    </lineage>
</organism>
<comment type="caution">
    <text evidence="3">The sequence shown here is derived from an EMBL/GenBank/DDBJ whole genome shotgun (WGS) entry which is preliminary data.</text>
</comment>
<dbReference type="InterPro" id="IPR012296">
    <property type="entry name" value="Nuclease_put_TT1808"/>
</dbReference>
<dbReference type="CDD" id="cd06260">
    <property type="entry name" value="DUF820-like"/>
    <property type="match status" value="1"/>
</dbReference>
<sequence>MTTDLFRQSPKPETSIPWLESGDRLSRPEFERRYAAAPHIRKAELIEGIVYVASPLRFPYHAQPHSRLATCLETYAAFTPGTLSGIEPTVRLDLDNDVQPDIVLMRDRQVGGGVRVTEDGYLEGVPELVVEIAASSAAIDLGNKQQVYRRNGVAEYLVWQSFEQRLDWFHLVAGEYQPLVADKQNIIRSKVFPGLWLAVDALRNNQMMEVLQVLQQGITSEEHARFVERLTIDLS</sequence>
<evidence type="ECO:0000259" key="2">
    <source>
        <dbReference type="Pfam" id="PF05685"/>
    </source>
</evidence>
<reference evidence="3" key="1">
    <citation type="submission" date="2016-10" db="EMBL/GenBank/DDBJ databases">
        <title>CRISPR-Cas defence system in Roseofilum reptotaenium: evidence of a bacteriophage-cyanobacterium arms race in the coral black band disease.</title>
        <authorList>
            <person name="Buerger P."/>
            <person name="Wood-Charlson E.M."/>
            <person name="Weynberg K.D."/>
            <person name="Willis B."/>
            <person name="Van Oppen M.J."/>
        </authorList>
    </citation>
    <scope>NUCLEOTIDE SEQUENCE [LARGE SCALE GENOMIC DNA]</scope>
    <source>
        <strain evidence="3">AO1-A</strain>
    </source>
</reference>
<dbReference type="STRING" id="1925591.BI308_17965"/>
<evidence type="ECO:0000313" key="3">
    <source>
        <dbReference type="EMBL" id="OJJ24156.1"/>
    </source>
</evidence>
<evidence type="ECO:0000313" key="4">
    <source>
        <dbReference type="Proteomes" id="UP000183940"/>
    </source>
</evidence>